<dbReference type="NCBIfam" id="NF008528">
    <property type="entry name" value="PRK11463.1-2"/>
    <property type="match status" value="1"/>
</dbReference>
<dbReference type="GO" id="GO:0016020">
    <property type="term" value="C:membrane"/>
    <property type="evidence" value="ECO:0007669"/>
    <property type="project" value="InterPro"/>
</dbReference>
<dbReference type="EMBL" id="FNAP01000005">
    <property type="protein sequence ID" value="SDE27575.1"/>
    <property type="molecule type" value="Genomic_DNA"/>
</dbReference>
<dbReference type="RefSeq" id="WP_092785001.1">
    <property type="nucleotide sequence ID" value="NZ_FNAP01000005.1"/>
</dbReference>
<name>A0A1G7BMZ1_9PROT</name>
<proteinExistence type="predicted"/>
<feature type="region of interest" description="Disordered" evidence="1">
    <location>
        <begin position="123"/>
        <end position="196"/>
    </location>
</feature>
<protein>
    <submittedName>
        <fullName evidence="3">UPF0716 protein FxsA</fullName>
    </submittedName>
</protein>
<dbReference type="AlphaFoldDB" id="A0A1G7BMZ1"/>
<keyword evidence="4" id="KW-1185">Reference proteome</keyword>
<organism evidence="3 4">
    <name type="scientific">Rhodospira trueperi</name>
    <dbReference type="NCBI Taxonomy" id="69960"/>
    <lineage>
        <taxon>Bacteria</taxon>
        <taxon>Pseudomonadati</taxon>
        <taxon>Pseudomonadota</taxon>
        <taxon>Alphaproteobacteria</taxon>
        <taxon>Rhodospirillales</taxon>
        <taxon>Rhodospirillaceae</taxon>
        <taxon>Rhodospira</taxon>
    </lineage>
</organism>
<reference evidence="3 4" key="1">
    <citation type="submission" date="2016-10" db="EMBL/GenBank/DDBJ databases">
        <authorList>
            <person name="de Groot N.N."/>
        </authorList>
    </citation>
    <scope>NUCLEOTIDE SEQUENCE [LARGE SCALE GENOMIC DNA]</scope>
    <source>
        <strain evidence="3 4">ATCC 700224</strain>
    </source>
</reference>
<dbReference type="Pfam" id="PF04186">
    <property type="entry name" value="FxsA"/>
    <property type="match status" value="1"/>
</dbReference>
<dbReference type="PANTHER" id="PTHR35335:SF1">
    <property type="entry name" value="UPF0716 PROTEIN FXSA"/>
    <property type="match status" value="1"/>
</dbReference>
<accession>A0A1G7BMZ1</accession>
<dbReference type="Proteomes" id="UP000199412">
    <property type="component" value="Unassembled WGS sequence"/>
</dbReference>
<sequence length="196" mass="19843">MPFLLLFAFIGVPILEIAVFIQVGGFIGLGATLVLVVLTAIAGTLLLRAQGLSTLGRARASLDRGEVPVREVFDGACLLVGGVLLLTPGFVTDTLGFLLLLPPFRGVVLERLKKSGHLHVYTAGGGRGPEGSGPAGPGPGPARPTGGGAGPVIDGEFEEVGPARPTRWSGLEANGQGDDEAPAPPAAPPADSDGNR</sequence>
<gene>
    <name evidence="3" type="ORF">SAMN05421720_10577</name>
</gene>
<feature type="transmembrane region" description="Helical" evidence="2">
    <location>
        <begin position="27"/>
        <end position="47"/>
    </location>
</feature>
<keyword evidence="2" id="KW-0472">Membrane</keyword>
<evidence type="ECO:0000256" key="2">
    <source>
        <dbReference type="SAM" id="Phobius"/>
    </source>
</evidence>
<keyword evidence="2" id="KW-0812">Transmembrane</keyword>
<evidence type="ECO:0000256" key="1">
    <source>
        <dbReference type="SAM" id="MobiDB-lite"/>
    </source>
</evidence>
<feature type="compositionally biased region" description="Gly residues" evidence="1">
    <location>
        <begin position="123"/>
        <end position="135"/>
    </location>
</feature>
<keyword evidence="2" id="KW-1133">Transmembrane helix</keyword>
<dbReference type="STRING" id="69960.SAMN05421720_10577"/>
<evidence type="ECO:0000313" key="3">
    <source>
        <dbReference type="EMBL" id="SDE27575.1"/>
    </source>
</evidence>
<dbReference type="PANTHER" id="PTHR35335">
    <property type="entry name" value="UPF0716 PROTEIN FXSA"/>
    <property type="match status" value="1"/>
</dbReference>
<dbReference type="InterPro" id="IPR007313">
    <property type="entry name" value="FxsA"/>
</dbReference>
<evidence type="ECO:0000313" key="4">
    <source>
        <dbReference type="Proteomes" id="UP000199412"/>
    </source>
</evidence>